<keyword evidence="2" id="KW-1185">Reference proteome</keyword>
<protein>
    <submittedName>
        <fullName evidence="3">F-box/LRR-repeat protein At2g29930-like</fullName>
    </submittedName>
</protein>
<dbReference type="RefSeq" id="XP_019084383.1">
    <property type="nucleotide sequence ID" value="XM_019228838.1"/>
</dbReference>
<dbReference type="PANTHER" id="PTHR31293:SF12">
    <property type="entry name" value="RNI-LIKE SUPERFAMILY PROTEIN"/>
    <property type="match status" value="1"/>
</dbReference>
<dbReference type="SUPFAM" id="SSF52047">
    <property type="entry name" value="RNI-like"/>
    <property type="match status" value="1"/>
</dbReference>
<dbReference type="InterPro" id="IPR036047">
    <property type="entry name" value="F-box-like_dom_sf"/>
</dbReference>
<dbReference type="SUPFAM" id="SSF81383">
    <property type="entry name" value="F-box domain"/>
    <property type="match status" value="1"/>
</dbReference>
<evidence type="ECO:0000259" key="1">
    <source>
        <dbReference type="PROSITE" id="PS50181"/>
    </source>
</evidence>
<dbReference type="PANTHER" id="PTHR31293">
    <property type="entry name" value="RNI-LIKE SUPERFAMILY PROTEIN"/>
    <property type="match status" value="1"/>
</dbReference>
<dbReference type="GeneID" id="104709911"/>
<dbReference type="Gene3D" id="3.80.10.10">
    <property type="entry name" value="Ribonuclease Inhibitor"/>
    <property type="match status" value="1"/>
</dbReference>
<name>A0ABM1QC95_CAMSA</name>
<feature type="domain" description="F-box" evidence="1">
    <location>
        <begin position="9"/>
        <end position="57"/>
    </location>
</feature>
<dbReference type="Pfam" id="PF00646">
    <property type="entry name" value="F-box"/>
    <property type="match status" value="1"/>
</dbReference>
<dbReference type="CDD" id="cd22160">
    <property type="entry name" value="F-box_AtFBL13-like"/>
    <property type="match status" value="1"/>
</dbReference>
<dbReference type="PROSITE" id="PS50181">
    <property type="entry name" value="FBOX"/>
    <property type="match status" value="1"/>
</dbReference>
<organism evidence="2 3">
    <name type="scientific">Camelina sativa</name>
    <name type="common">False flax</name>
    <name type="synonym">Myagrum sativum</name>
    <dbReference type="NCBI Taxonomy" id="90675"/>
    <lineage>
        <taxon>Eukaryota</taxon>
        <taxon>Viridiplantae</taxon>
        <taxon>Streptophyta</taxon>
        <taxon>Embryophyta</taxon>
        <taxon>Tracheophyta</taxon>
        <taxon>Spermatophyta</taxon>
        <taxon>Magnoliopsida</taxon>
        <taxon>eudicotyledons</taxon>
        <taxon>Gunneridae</taxon>
        <taxon>Pentapetalae</taxon>
        <taxon>rosids</taxon>
        <taxon>malvids</taxon>
        <taxon>Brassicales</taxon>
        <taxon>Brassicaceae</taxon>
        <taxon>Camelineae</taxon>
        <taxon>Camelina</taxon>
    </lineage>
</organism>
<dbReference type="SMART" id="SM00579">
    <property type="entry name" value="FBD"/>
    <property type="match status" value="1"/>
</dbReference>
<evidence type="ECO:0000313" key="3">
    <source>
        <dbReference type="RefSeq" id="XP_019084383.1"/>
    </source>
</evidence>
<dbReference type="InterPro" id="IPR032675">
    <property type="entry name" value="LRR_dom_sf"/>
</dbReference>
<proteinExistence type="predicted"/>
<dbReference type="Proteomes" id="UP000694864">
    <property type="component" value="Chromosome 8"/>
</dbReference>
<sequence>MAAKKKVETCSINSLPDEVLGQILSLFPTKLAAATSVLSKRWRNLLPLVQNLDFDESMVFYPNRTSETIVDGGGFLDFVDRTLVLLGDSPIKKFSMKWDSQIDNSQYNHLIRNVLERGALELDLSSTSIQRIMPEFFSKTLVKLTLSRGHYEQDSHPPNGVLFPALKTLSLVQVSYNSFGWGDLYDCLLDSCPVLEEVNIFSGDPFDGGGWRKHIWGSSIQRISIFYRFHALDAHLLVGLDTPSLVYLEYSSYVAEDYQYEYFGYDSTKGDAWGDATKLVEAIRNVVTLHLSADSLEVFHCCCKSMPEFNNLVTLSFESHEERDWQVLPLLLQKSPNLETLVLKGLVHKFTKGCGDVCACKRARKKRKKKISCLLSCGVKVLKVYGYGGSCRELKQMRHFMENLRCLEVVKVKVEVDKQDKKYADDLMKLLQTASSKCKIQFI</sequence>
<dbReference type="InterPro" id="IPR053781">
    <property type="entry name" value="F-box_AtFBL13-like"/>
</dbReference>
<accession>A0ABM1QC95</accession>
<reference evidence="3" key="2">
    <citation type="submission" date="2025-08" db="UniProtKB">
        <authorList>
            <consortium name="RefSeq"/>
        </authorList>
    </citation>
    <scope>IDENTIFICATION</scope>
    <source>
        <tissue evidence="3">Leaf</tissue>
    </source>
</reference>
<gene>
    <name evidence="3" type="primary">LOC104709911</name>
</gene>
<dbReference type="InterPro" id="IPR055294">
    <property type="entry name" value="FBL60-like"/>
</dbReference>
<dbReference type="InterPro" id="IPR001810">
    <property type="entry name" value="F-box_dom"/>
</dbReference>
<evidence type="ECO:0000313" key="2">
    <source>
        <dbReference type="Proteomes" id="UP000694864"/>
    </source>
</evidence>
<reference evidence="2" key="1">
    <citation type="journal article" date="2014" name="Nat. Commun.">
        <title>The emerging biofuel crop Camelina sativa retains a highly undifferentiated hexaploid genome structure.</title>
        <authorList>
            <person name="Kagale S."/>
            <person name="Koh C."/>
            <person name="Nixon J."/>
            <person name="Bollina V."/>
            <person name="Clarke W.E."/>
            <person name="Tuteja R."/>
            <person name="Spillane C."/>
            <person name="Robinson S.J."/>
            <person name="Links M.G."/>
            <person name="Clarke C."/>
            <person name="Higgins E.E."/>
            <person name="Huebert T."/>
            <person name="Sharpe A.G."/>
            <person name="Parkin I.A."/>
        </authorList>
    </citation>
    <scope>NUCLEOTIDE SEQUENCE [LARGE SCALE GENOMIC DNA]</scope>
    <source>
        <strain evidence="2">cv. DH55</strain>
    </source>
</reference>
<dbReference type="Gene3D" id="1.20.1280.50">
    <property type="match status" value="1"/>
</dbReference>
<dbReference type="InterPro" id="IPR006566">
    <property type="entry name" value="FBD"/>
</dbReference>